<evidence type="ECO:0000313" key="2">
    <source>
        <dbReference type="EMBL" id="GLR71918.1"/>
    </source>
</evidence>
<dbReference type="RefSeq" id="WP_284218253.1">
    <property type="nucleotide sequence ID" value="NZ_BSOT01000006.1"/>
</dbReference>
<dbReference type="AlphaFoldDB" id="A0AA37T4K2"/>
<keyword evidence="3" id="KW-1185">Reference proteome</keyword>
<reference evidence="2" key="2">
    <citation type="submission" date="2023-01" db="EMBL/GenBank/DDBJ databases">
        <title>Draft genome sequence of Agaribacter marinus strain NBRC 110023.</title>
        <authorList>
            <person name="Sun Q."/>
            <person name="Mori K."/>
        </authorList>
    </citation>
    <scope>NUCLEOTIDE SEQUENCE</scope>
    <source>
        <strain evidence="2">NBRC 110023</strain>
    </source>
</reference>
<organism evidence="2 3">
    <name type="scientific">Agaribacter marinus</name>
    <dbReference type="NCBI Taxonomy" id="1431249"/>
    <lineage>
        <taxon>Bacteria</taxon>
        <taxon>Pseudomonadati</taxon>
        <taxon>Pseudomonadota</taxon>
        <taxon>Gammaproteobacteria</taxon>
        <taxon>Alteromonadales</taxon>
        <taxon>Alteromonadaceae</taxon>
        <taxon>Agaribacter</taxon>
    </lineage>
</organism>
<dbReference type="Pfam" id="PF20075">
    <property type="entry name" value="DUF6471"/>
    <property type="match status" value="1"/>
</dbReference>
<dbReference type="EMBL" id="BSOT01000006">
    <property type="protein sequence ID" value="GLR71918.1"/>
    <property type="molecule type" value="Genomic_DNA"/>
</dbReference>
<reference evidence="2" key="1">
    <citation type="journal article" date="2014" name="Int. J. Syst. Evol. Microbiol.">
        <title>Complete genome sequence of Corynebacterium casei LMG S-19264T (=DSM 44701T), isolated from a smear-ripened cheese.</title>
        <authorList>
            <consortium name="US DOE Joint Genome Institute (JGI-PGF)"/>
            <person name="Walter F."/>
            <person name="Albersmeier A."/>
            <person name="Kalinowski J."/>
            <person name="Ruckert C."/>
        </authorList>
    </citation>
    <scope>NUCLEOTIDE SEQUENCE</scope>
    <source>
        <strain evidence="2">NBRC 110023</strain>
    </source>
</reference>
<dbReference type="InterPro" id="IPR045526">
    <property type="entry name" value="DUF6471"/>
</dbReference>
<accession>A0AA37T4K2</accession>
<name>A0AA37T4K2_9ALTE</name>
<evidence type="ECO:0000259" key="1">
    <source>
        <dbReference type="Pfam" id="PF20075"/>
    </source>
</evidence>
<gene>
    <name evidence="2" type="ORF">GCM10007852_28260</name>
</gene>
<feature type="domain" description="DUF6471" evidence="1">
    <location>
        <begin position="23"/>
        <end position="82"/>
    </location>
</feature>
<proteinExistence type="predicted"/>
<evidence type="ECO:0000313" key="3">
    <source>
        <dbReference type="Proteomes" id="UP001156601"/>
    </source>
</evidence>
<dbReference type="Proteomes" id="UP001156601">
    <property type="component" value="Unassembled WGS sequence"/>
</dbReference>
<protein>
    <recommendedName>
        <fullName evidence="1">DUF6471 domain-containing protein</fullName>
    </recommendedName>
</protein>
<comment type="caution">
    <text evidence="2">The sequence shown here is derived from an EMBL/GenBank/DDBJ whole genome shotgun (WGS) entry which is preliminary data.</text>
</comment>
<sequence>MQTNNHTQVNISVNNKKSILPYAKGATLHIKKLMVEHEVTYDEIVALLEKRGVVLSSSNLRNKVSGNSLSAGLFFLIVEIITNELSAEISVKS</sequence>